<dbReference type="RefSeq" id="WP_222199222.1">
    <property type="nucleotide sequence ID" value="NZ_JAIMFO010000005.1"/>
</dbReference>
<proteinExistence type="predicted"/>
<evidence type="ECO:0000313" key="1">
    <source>
        <dbReference type="EMBL" id="MBY4797508.1"/>
    </source>
</evidence>
<dbReference type="Proteomes" id="UP000700908">
    <property type="component" value="Unassembled WGS sequence"/>
</dbReference>
<protein>
    <recommendedName>
        <fullName evidence="3">DUF4352 domain-containing protein</fullName>
    </recommendedName>
</protein>
<name>A0ABS7MJG3_9ACTN</name>
<organism evidence="1 2">
    <name type="scientific">Collinsella ureilytica</name>
    <dbReference type="NCBI Taxonomy" id="2869515"/>
    <lineage>
        <taxon>Bacteria</taxon>
        <taxon>Bacillati</taxon>
        <taxon>Actinomycetota</taxon>
        <taxon>Coriobacteriia</taxon>
        <taxon>Coriobacteriales</taxon>
        <taxon>Coriobacteriaceae</taxon>
        <taxon>Collinsella</taxon>
    </lineage>
</organism>
<reference evidence="1 2" key="1">
    <citation type="submission" date="2021-08" db="EMBL/GenBank/DDBJ databases">
        <title>Collinsella faecalis sp. nov. isolated from swine faeces.</title>
        <authorList>
            <person name="Oh B.S."/>
            <person name="Lee J.H."/>
        </authorList>
    </citation>
    <scope>NUCLEOTIDE SEQUENCE [LARGE SCALE GENOMIC DNA]</scope>
    <source>
        <strain evidence="1 2">AGMB00827</strain>
    </source>
</reference>
<evidence type="ECO:0000313" key="2">
    <source>
        <dbReference type="Proteomes" id="UP000700908"/>
    </source>
</evidence>
<sequence length="197" mass="21745">MASNKRVFWTRILGALVGIALIAGFAMGVTWVNRVAPTYPSEVHSLGEPVALKGSFAEYEYEHTDPYEITVTGASRMSVNEYISRFAPDSSLRAPDYNYIASDTTDFDQVNLVVLDIVIRNDGTGGEESGYLDSLGWSLLSEAQRHLWLRVDSELFNLSVSQIEGAFQLSVKPGTEFTVHVPFSTTERDGFLAPRGN</sequence>
<comment type="caution">
    <text evidence="1">The sequence shown here is derived from an EMBL/GenBank/DDBJ whole genome shotgun (WGS) entry which is preliminary data.</text>
</comment>
<evidence type="ECO:0008006" key="3">
    <source>
        <dbReference type="Google" id="ProtNLM"/>
    </source>
</evidence>
<dbReference type="Pfam" id="PF16431">
    <property type="entry name" value="DUF5028"/>
    <property type="match status" value="1"/>
</dbReference>
<accession>A0ABS7MJG3</accession>
<dbReference type="EMBL" id="JAIMFO010000005">
    <property type="protein sequence ID" value="MBY4797508.1"/>
    <property type="molecule type" value="Genomic_DNA"/>
</dbReference>
<dbReference type="InterPro" id="IPR032209">
    <property type="entry name" value="DUF5028"/>
</dbReference>
<gene>
    <name evidence="1" type="ORF">K6V98_03940</name>
</gene>
<keyword evidence="2" id="KW-1185">Reference proteome</keyword>